<feature type="non-terminal residue" evidence="1">
    <location>
        <position position="1"/>
    </location>
</feature>
<sequence length="50" mass="5424">REVILKRLNKLSGKDATSITHAISLLDEEQGAFFVKGIEVALKVKGGITE</sequence>
<dbReference type="AlphaFoldDB" id="A0A0F9EHP7"/>
<protein>
    <submittedName>
        <fullName evidence="1">Uncharacterized protein</fullName>
    </submittedName>
</protein>
<gene>
    <name evidence="1" type="ORF">LCGC14_2425070</name>
</gene>
<comment type="caution">
    <text evidence="1">The sequence shown here is derived from an EMBL/GenBank/DDBJ whole genome shotgun (WGS) entry which is preliminary data.</text>
</comment>
<organism evidence="1">
    <name type="scientific">marine sediment metagenome</name>
    <dbReference type="NCBI Taxonomy" id="412755"/>
    <lineage>
        <taxon>unclassified sequences</taxon>
        <taxon>metagenomes</taxon>
        <taxon>ecological metagenomes</taxon>
    </lineage>
</organism>
<reference evidence="1" key="1">
    <citation type="journal article" date="2015" name="Nature">
        <title>Complex archaea that bridge the gap between prokaryotes and eukaryotes.</title>
        <authorList>
            <person name="Spang A."/>
            <person name="Saw J.H."/>
            <person name="Jorgensen S.L."/>
            <person name="Zaremba-Niedzwiedzka K."/>
            <person name="Martijn J."/>
            <person name="Lind A.E."/>
            <person name="van Eijk R."/>
            <person name="Schleper C."/>
            <person name="Guy L."/>
            <person name="Ettema T.J."/>
        </authorList>
    </citation>
    <scope>NUCLEOTIDE SEQUENCE</scope>
</reference>
<dbReference type="EMBL" id="LAZR01036962">
    <property type="protein sequence ID" value="KKL23473.1"/>
    <property type="molecule type" value="Genomic_DNA"/>
</dbReference>
<accession>A0A0F9EHP7</accession>
<name>A0A0F9EHP7_9ZZZZ</name>
<evidence type="ECO:0000313" key="1">
    <source>
        <dbReference type="EMBL" id="KKL23473.1"/>
    </source>
</evidence>
<proteinExistence type="predicted"/>